<dbReference type="SUPFAM" id="SSF52540">
    <property type="entry name" value="P-loop containing nucleoside triphosphate hydrolases"/>
    <property type="match status" value="1"/>
</dbReference>
<dbReference type="PANTHER" id="PTHR24221:SF653">
    <property type="entry name" value="TRANSPORT ATP-BINDING PROTEIN CYDC"/>
    <property type="match status" value="1"/>
</dbReference>
<dbReference type="InterPro" id="IPR039421">
    <property type="entry name" value="Type_1_exporter"/>
</dbReference>
<evidence type="ECO:0000259" key="3">
    <source>
        <dbReference type="PROSITE" id="PS50893"/>
    </source>
</evidence>
<dbReference type="InterPro" id="IPR003593">
    <property type="entry name" value="AAA+_ATPase"/>
</dbReference>
<dbReference type="EMBL" id="CAJNOK010000359">
    <property type="protein sequence ID" value="CAF0747658.1"/>
    <property type="molecule type" value="Genomic_DNA"/>
</dbReference>
<dbReference type="GO" id="GO:0016887">
    <property type="term" value="F:ATP hydrolysis activity"/>
    <property type="evidence" value="ECO:0007669"/>
    <property type="project" value="InterPro"/>
</dbReference>
<dbReference type="SMART" id="SM00382">
    <property type="entry name" value="AAA"/>
    <property type="match status" value="1"/>
</dbReference>
<feature type="domain" description="ABC transporter" evidence="3">
    <location>
        <begin position="6"/>
        <end position="226"/>
    </location>
</feature>
<dbReference type="GO" id="GO:0005524">
    <property type="term" value="F:ATP binding"/>
    <property type="evidence" value="ECO:0007669"/>
    <property type="project" value="UniProtKB-KW"/>
</dbReference>
<gene>
    <name evidence="4" type="ORF">OVA965_LOCUS1823</name>
    <name evidence="5" type="ORF">TMI583_LOCUS1823</name>
</gene>
<evidence type="ECO:0000313" key="6">
    <source>
        <dbReference type="Proteomes" id="UP000677228"/>
    </source>
</evidence>
<evidence type="ECO:0000256" key="2">
    <source>
        <dbReference type="ARBA" id="ARBA00022840"/>
    </source>
</evidence>
<name>A0A8S2CRW0_9BILA</name>
<sequence length="229" mass="25681">MESFEIRFDNVSFAYSSRRKVLEHASFILEQGQRYAIVGKTGQGKSTIFDLILGTYLPTEGQITVGGLLVNGDNIATIRAHTSCSYQLPFLMDDTIEANLRLLNPTISTQKLTELMQLTQVDVIVEKLPAGLNSRVGESGVQLSVGERKRIQLAQALAKEASIYMFDELTASLDQKTARFLMNSILSYLAGKTIIFIEHRLSMIEGIKEILEFKHKTVSKTAYREIENR</sequence>
<evidence type="ECO:0000256" key="1">
    <source>
        <dbReference type="ARBA" id="ARBA00022741"/>
    </source>
</evidence>
<dbReference type="Pfam" id="PF00005">
    <property type="entry name" value="ABC_tran"/>
    <property type="match status" value="1"/>
</dbReference>
<accession>A0A8S2CRW0</accession>
<organism evidence="4 6">
    <name type="scientific">Didymodactylos carnosus</name>
    <dbReference type="NCBI Taxonomy" id="1234261"/>
    <lineage>
        <taxon>Eukaryota</taxon>
        <taxon>Metazoa</taxon>
        <taxon>Spiralia</taxon>
        <taxon>Gnathifera</taxon>
        <taxon>Rotifera</taxon>
        <taxon>Eurotatoria</taxon>
        <taxon>Bdelloidea</taxon>
        <taxon>Philodinida</taxon>
        <taxon>Philodinidae</taxon>
        <taxon>Didymodactylos</taxon>
    </lineage>
</organism>
<keyword evidence="1" id="KW-0547">Nucleotide-binding</keyword>
<dbReference type="Proteomes" id="UP000682733">
    <property type="component" value="Unassembled WGS sequence"/>
</dbReference>
<dbReference type="EMBL" id="CAJOBA010000359">
    <property type="protein sequence ID" value="CAF3525948.1"/>
    <property type="molecule type" value="Genomic_DNA"/>
</dbReference>
<dbReference type="Gene3D" id="3.40.50.300">
    <property type="entry name" value="P-loop containing nucleotide triphosphate hydrolases"/>
    <property type="match status" value="1"/>
</dbReference>
<dbReference type="PROSITE" id="PS50893">
    <property type="entry name" value="ABC_TRANSPORTER_2"/>
    <property type="match status" value="1"/>
</dbReference>
<evidence type="ECO:0000313" key="5">
    <source>
        <dbReference type="EMBL" id="CAF3525948.1"/>
    </source>
</evidence>
<dbReference type="InterPro" id="IPR017871">
    <property type="entry name" value="ABC_transporter-like_CS"/>
</dbReference>
<keyword evidence="2" id="KW-0067">ATP-binding</keyword>
<dbReference type="InterPro" id="IPR003439">
    <property type="entry name" value="ABC_transporter-like_ATP-bd"/>
</dbReference>
<dbReference type="PANTHER" id="PTHR24221">
    <property type="entry name" value="ATP-BINDING CASSETTE SUB-FAMILY B"/>
    <property type="match status" value="1"/>
</dbReference>
<dbReference type="PROSITE" id="PS00211">
    <property type="entry name" value="ABC_TRANSPORTER_1"/>
    <property type="match status" value="1"/>
</dbReference>
<reference evidence="4" key="1">
    <citation type="submission" date="2021-02" db="EMBL/GenBank/DDBJ databases">
        <authorList>
            <person name="Nowell W R."/>
        </authorList>
    </citation>
    <scope>NUCLEOTIDE SEQUENCE</scope>
</reference>
<dbReference type="InterPro" id="IPR027417">
    <property type="entry name" value="P-loop_NTPase"/>
</dbReference>
<dbReference type="GO" id="GO:0034040">
    <property type="term" value="F:ATPase-coupled lipid transmembrane transporter activity"/>
    <property type="evidence" value="ECO:0007669"/>
    <property type="project" value="TreeGrafter"/>
</dbReference>
<protein>
    <recommendedName>
        <fullName evidence="3">ABC transporter domain-containing protein</fullName>
    </recommendedName>
</protein>
<evidence type="ECO:0000313" key="4">
    <source>
        <dbReference type="EMBL" id="CAF0747658.1"/>
    </source>
</evidence>
<comment type="caution">
    <text evidence="4">The sequence shown here is derived from an EMBL/GenBank/DDBJ whole genome shotgun (WGS) entry which is preliminary data.</text>
</comment>
<dbReference type="Proteomes" id="UP000677228">
    <property type="component" value="Unassembled WGS sequence"/>
</dbReference>
<dbReference type="AlphaFoldDB" id="A0A8S2CRW0"/>
<proteinExistence type="predicted"/>